<comment type="caution">
    <text evidence="2">The sequence shown here is derived from an EMBL/GenBank/DDBJ whole genome shotgun (WGS) entry which is preliminary data.</text>
</comment>
<reference evidence="2 3" key="1">
    <citation type="journal article" date="2017" name="Int. J. Syst. Evol. Microbiol.">
        <title>Pseudokineococcus basanitobsidens sp. nov., isolated from volcanic rock.</title>
        <authorList>
            <person name="Lee D.W."/>
            <person name="Park M.Y."/>
            <person name="Kim J.J."/>
            <person name="Kim B.S."/>
        </authorList>
    </citation>
    <scope>NUCLEOTIDE SEQUENCE [LARGE SCALE GENOMIC DNA]</scope>
    <source>
        <strain evidence="2 3">DSM 103726</strain>
    </source>
</reference>
<evidence type="ECO:0000313" key="3">
    <source>
        <dbReference type="Proteomes" id="UP001387100"/>
    </source>
</evidence>
<dbReference type="SUPFAM" id="SSF56801">
    <property type="entry name" value="Acetyl-CoA synthetase-like"/>
    <property type="match status" value="1"/>
</dbReference>
<evidence type="ECO:0000313" key="2">
    <source>
        <dbReference type="EMBL" id="MEJ5946610.1"/>
    </source>
</evidence>
<dbReference type="RefSeq" id="WP_339575991.1">
    <property type="nucleotide sequence ID" value="NZ_JBBIAA010000027.1"/>
</dbReference>
<evidence type="ECO:0000256" key="1">
    <source>
        <dbReference type="SAM" id="MobiDB-lite"/>
    </source>
</evidence>
<organism evidence="2 3">
    <name type="scientific">Pseudokineococcus basanitobsidens</name>
    <dbReference type="NCBI Taxonomy" id="1926649"/>
    <lineage>
        <taxon>Bacteria</taxon>
        <taxon>Bacillati</taxon>
        <taxon>Actinomycetota</taxon>
        <taxon>Actinomycetes</taxon>
        <taxon>Kineosporiales</taxon>
        <taxon>Kineosporiaceae</taxon>
        <taxon>Pseudokineococcus</taxon>
    </lineage>
</organism>
<protein>
    <submittedName>
        <fullName evidence="2">TIGR03089 family protein</fullName>
    </submittedName>
</protein>
<dbReference type="Proteomes" id="UP001387100">
    <property type="component" value="Unassembled WGS sequence"/>
</dbReference>
<name>A0ABU8RNG6_9ACTN</name>
<dbReference type="InterPro" id="IPR017523">
    <property type="entry name" value="Rv3268"/>
</dbReference>
<proteinExistence type="predicted"/>
<accession>A0ABU8RNG6</accession>
<dbReference type="Gene3D" id="3.40.50.12780">
    <property type="entry name" value="N-terminal domain of ligase-like"/>
    <property type="match status" value="1"/>
</dbReference>
<dbReference type="NCBIfam" id="TIGR03089">
    <property type="entry name" value="TIGR03089 family protein"/>
    <property type="match status" value="1"/>
</dbReference>
<feature type="region of interest" description="Disordered" evidence="1">
    <location>
        <begin position="1"/>
        <end position="20"/>
    </location>
</feature>
<gene>
    <name evidence="2" type="ORF">WDZ17_15030</name>
</gene>
<sequence>MPQPPRDDPSTADVPPGVARARDVPTLLDALSEADPGRPRVTWYGAGGERVELSARVLANWVAKSADLLVHECDVEPGDVVQLALPPSWRTLVLALATWSAGAEPSWDGDEGEMLDDLEPQPPAVLVTTADGPVGPAGRVVAVDLPALSRAVEGAPSGALDYNAEVTGRDDVFDADEQVQDRRVLELADDLAGISGYRPGERVLGLADDLPPDLVLGALHRDGSVVMVAVDAGADLDDLARQEQATARA</sequence>
<keyword evidence="3" id="KW-1185">Reference proteome</keyword>
<dbReference type="InterPro" id="IPR042099">
    <property type="entry name" value="ANL_N_sf"/>
</dbReference>
<dbReference type="EMBL" id="JBBIAA010000027">
    <property type="protein sequence ID" value="MEJ5946610.1"/>
    <property type="molecule type" value="Genomic_DNA"/>
</dbReference>